<sequence length="139" mass="15412">MSDSISNLTEVSMLYIEEVVAEDKLAKGDAYVHVFHFNQTPARGHGIPFKFPLRKGESFAVTKERLLSRINLAQDREAAKKAKFFIVPSGFSKPVEIVDSDVLTEKSFGPYDYIGIDHAIRGERVVRDVNAGVGIKITG</sequence>
<accession>A0A1Y2BSB7</accession>
<dbReference type="AlphaFoldDB" id="A0A1Y2BSB7"/>
<dbReference type="GO" id="GO:0004843">
    <property type="term" value="F:cysteine-type deubiquitinase activity"/>
    <property type="evidence" value="ECO:0007669"/>
    <property type="project" value="UniProtKB-EC"/>
</dbReference>
<dbReference type="EC" id="3.4.19.12" evidence="3"/>
<dbReference type="InterPro" id="IPR029346">
    <property type="entry name" value="USP_C"/>
</dbReference>
<proteinExistence type="inferred from homology"/>
<evidence type="ECO:0000256" key="5">
    <source>
        <dbReference type="ARBA" id="ARBA00022786"/>
    </source>
</evidence>
<keyword evidence="5" id="KW-0833">Ubl conjugation pathway</keyword>
<gene>
    <name evidence="9" type="ORF">BCR33DRAFT_448519</name>
</gene>
<evidence type="ECO:0000256" key="4">
    <source>
        <dbReference type="ARBA" id="ARBA00022670"/>
    </source>
</evidence>
<evidence type="ECO:0000256" key="2">
    <source>
        <dbReference type="ARBA" id="ARBA00009085"/>
    </source>
</evidence>
<comment type="caution">
    <text evidence="9">The sequence shown here is derived from an EMBL/GenBank/DDBJ whole genome shotgun (WGS) entry which is preliminary data.</text>
</comment>
<reference evidence="9 10" key="1">
    <citation type="submission" date="2016-07" db="EMBL/GenBank/DDBJ databases">
        <title>Pervasive Adenine N6-methylation of Active Genes in Fungi.</title>
        <authorList>
            <consortium name="DOE Joint Genome Institute"/>
            <person name="Mondo S.J."/>
            <person name="Dannebaum R.O."/>
            <person name="Kuo R.C."/>
            <person name="Labutti K."/>
            <person name="Haridas S."/>
            <person name="Kuo A."/>
            <person name="Salamov A."/>
            <person name="Ahrendt S.R."/>
            <person name="Lipzen A."/>
            <person name="Sullivan W."/>
            <person name="Andreopoulos W.B."/>
            <person name="Clum A."/>
            <person name="Lindquist E."/>
            <person name="Daum C."/>
            <person name="Ramamoorthy G.K."/>
            <person name="Gryganskyi A."/>
            <person name="Culley D."/>
            <person name="Magnuson J.K."/>
            <person name="James T.Y."/>
            <person name="O'Malley M.A."/>
            <person name="Stajich J.E."/>
            <person name="Spatafora J.W."/>
            <person name="Visel A."/>
            <person name="Grigoriev I.V."/>
        </authorList>
    </citation>
    <scope>NUCLEOTIDE SEQUENCE [LARGE SCALE GENOMIC DNA]</scope>
    <source>
        <strain evidence="9 10">JEL800</strain>
    </source>
</reference>
<evidence type="ECO:0000256" key="1">
    <source>
        <dbReference type="ARBA" id="ARBA00000707"/>
    </source>
</evidence>
<keyword evidence="10" id="KW-1185">Reference proteome</keyword>
<dbReference type="Proteomes" id="UP000193642">
    <property type="component" value="Unassembled WGS sequence"/>
</dbReference>
<evidence type="ECO:0000313" key="10">
    <source>
        <dbReference type="Proteomes" id="UP000193642"/>
    </source>
</evidence>
<dbReference type="GO" id="GO:0006508">
    <property type="term" value="P:proteolysis"/>
    <property type="evidence" value="ECO:0007669"/>
    <property type="project" value="UniProtKB-KW"/>
</dbReference>
<evidence type="ECO:0000256" key="3">
    <source>
        <dbReference type="ARBA" id="ARBA00012759"/>
    </source>
</evidence>
<comment type="catalytic activity">
    <reaction evidence="1">
        <text>Thiol-dependent hydrolysis of ester, thioester, amide, peptide and isopeptide bonds formed by the C-terminal Gly of ubiquitin (a 76-residue protein attached to proteins as an intracellular targeting signal).</text>
        <dbReference type="EC" id="3.4.19.12"/>
    </reaction>
</comment>
<organism evidence="9 10">
    <name type="scientific">Rhizoclosmatium globosum</name>
    <dbReference type="NCBI Taxonomy" id="329046"/>
    <lineage>
        <taxon>Eukaryota</taxon>
        <taxon>Fungi</taxon>
        <taxon>Fungi incertae sedis</taxon>
        <taxon>Chytridiomycota</taxon>
        <taxon>Chytridiomycota incertae sedis</taxon>
        <taxon>Chytridiomycetes</taxon>
        <taxon>Chytridiales</taxon>
        <taxon>Chytriomycetaceae</taxon>
        <taxon>Rhizoclosmatium</taxon>
    </lineage>
</organism>
<keyword evidence="4" id="KW-0645">Protease</keyword>
<dbReference type="STRING" id="329046.A0A1Y2BSB7"/>
<dbReference type="OrthoDB" id="289038at2759"/>
<protein>
    <recommendedName>
        <fullName evidence="3">ubiquitinyl hydrolase 1</fullName>
        <ecNumber evidence="3">3.4.19.12</ecNumber>
    </recommendedName>
</protein>
<keyword evidence="7" id="KW-0788">Thiol protease</keyword>
<dbReference type="Pfam" id="PF14533">
    <property type="entry name" value="USP7_C2"/>
    <property type="match status" value="1"/>
</dbReference>
<evidence type="ECO:0000259" key="8">
    <source>
        <dbReference type="Pfam" id="PF14533"/>
    </source>
</evidence>
<feature type="domain" description="Ubiquitin carboxyl-terminal hydrolase C-terminal" evidence="8">
    <location>
        <begin position="3"/>
        <end position="119"/>
    </location>
</feature>
<dbReference type="EMBL" id="MCGO01000049">
    <property type="protein sequence ID" value="ORY37640.1"/>
    <property type="molecule type" value="Genomic_DNA"/>
</dbReference>
<keyword evidence="6" id="KW-0378">Hydrolase</keyword>
<evidence type="ECO:0000256" key="6">
    <source>
        <dbReference type="ARBA" id="ARBA00022801"/>
    </source>
</evidence>
<evidence type="ECO:0000256" key="7">
    <source>
        <dbReference type="ARBA" id="ARBA00022807"/>
    </source>
</evidence>
<evidence type="ECO:0000313" key="9">
    <source>
        <dbReference type="EMBL" id="ORY37640.1"/>
    </source>
</evidence>
<name>A0A1Y2BSB7_9FUNG</name>
<comment type="similarity">
    <text evidence="2">Belongs to the peptidase C19 family.</text>
</comment>